<dbReference type="Pfam" id="PF04248">
    <property type="entry name" value="NTP_transf_9"/>
    <property type="match status" value="1"/>
</dbReference>
<protein>
    <submittedName>
        <fullName evidence="2">Uncharacterized conserved protein, DUF427 family</fullName>
    </submittedName>
</protein>
<dbReference type="PANTHER" id="PTHR34310:SF9">
    <property type="entry name" value="BLR5716 PROTEIN"/>
    <property type="match status" value="1"/>
</dbReference>
<keyword evidence="3" id="KW-1185">Reference proteome</keyword>
<name>A0A1N7FIV7_9NOCA</name>
<dbReference type="AlphaFoldDB" id="A0A1N7FIV7"/>
<reference evidence="2 3" key="1">
    <citation type="submission" date="2017-01" db="EMBL/GenBank/DDBJ databases">
        <authorList>
            <person name="Mah S.A."/>
            <person name="Swanson W.J."/>
            <person name="Moy G.W."/>
            <person name="Vacquier V.D."/>
        </authorList>
    </citation>
    <scope>NUCLEOTIDE SEQUENCE [LARGE SCALE GENOMIC DNA]</scope>
    <source>
        <strain evidence="2 3">CPCC 203464</strain>
    </source>
</reference>
<organism evidence="2 3">
    <name type="scientific">Williamsia sterculiae</name>
    <dbReference type="NCBI Taxonomy" id="1344003"/>
    <lineage>
        <taxon>Bacteria</taxon>
        <taxon>Bacillati</taxon>
        <taxon>Actinomycetota</taxon>
        <taxon>Actinomycetes</taxon>
        <taxon>Mycobacteriales</taxon>
        <taxon>Nocardiaceae</taxon>
        <taxon>Williamsia</taxon>
    </lineage>
</organism>
<evidence type="ECO:0000313" key="3">
    <source>
        <dbReference type="Proteomes" id="UP000186218"/>
    </source>
</evidence>
<evidence type="ECO:0000313" key="2">
    <source>
        <dbReference type="EMBL" id="SIS00220.1"/>
    </source>
</evidence>
<dbReference type="PANTHER" id="PTHR34310">
    <property type="entry name" value="DUF427 DOMAIN PROTEIN (AFU_ORTHOLOGUE AFUA_3G02220)"/>
    <property type="match status" value="1"/>
</dbReference>
<dbReference type="EMBL" id="FTNT01000005">
    <property type="protein sequence ID" value="SIS00220.1"/>
    <property type="molecule type" value="Genomic_DNA"/>
</dbReference>
<feature type="domain" description="DUF427" evidence="1">
    <location>
        <begin position="25"/>
        <end position="115"/>
    </location>
</feature>
<sequence>MTERQKLIPDASHPIDIAPTNARVVVSRNGRVVADSNRALTLREATIPAVQYIPLDDVDPALLEPTDHSTYCPYKGDASYYSIVDGGDRAANAVWTYHAPHDSVSDIADHVAFYADQVEISIY</sequence>
<proteinExistence type="predicted"/>
<dbReference type="RefSeq" id="WP_076479233.1">
    <property type="nucleotide sequence ID" value="NZ_FTNT01000005.1"/>
</dbReference>
<dbReference type="InterPro" id="IPR007361">
    <property type="entry name" value="DUF427"/>
</dbReference>
<evidence type="ECO:0000259" key="1">
    <source>
        <dbReference type="Pfam" id="PF04248"/>
    </source>
</evidence>
<dbReference type="STRING" id="1344003.SAMN05445060_2106"/>
<accession>A0A1N7FIV7</accession>
<gene>
    <name evidence="2" type="ORF">SAMN05445060_2106</name>
</gene>
<dbReference type="Proteomes" id="UP000186218">
    <property type="component" value="Unassembled WGS sequence"/>
</dbReference>
<dbReference type="OrthoDB" id="9815163at2"/>
<dbReference type="InterPro" id="IPR038694">
    <property type="entry name" value="DUF427_sf"/>
</dbReference>
<dbReference type="Gene3D" id="2.170.150.40">
    <property type="entry name" value="Domain of unknown function (DUF427)"/>
    <property type="match status" value="1"/>
</dbReference>